<name>A0A372EKD8_9BURK</name>
<dbReference type="PANTHER" id="PTHR12589:SF7">
    <property type="entry name" value="6-PYRUVOYL TETRAHYDROBIOPTERIN SYNTHASE"/>
    <property type="match status" value="1"/>
</dbReference>
<evidence type="ECO:0000256" key="2">
    <source>
        <dbReference type="ARBA" id="ARBA00008900"/>
    </source>
</evidence>
<gene>
    <name evidence="10" type="ORF">DY262_10300</name>
</gene>
<dbReference type="RefSeq" id="WP_116958782.1">
    <property type="nucleotide sequence ID" value="NZ_QVLS01000005.1"/>
</dbReference>
<dbReference type="PIRSF" id="PIRSF006113">
    <property type="entry name" value="PTP_synth"/>
    <property type="match status" value="1"/>
</dbReference>
<dbReference type="Gene3D" id="3.30.479.10">
    <property type="entry name" value="6-pyruvoyl tetrahydropterin synthase/QueD"/>
    <property type="match status" value="1"/>
</dbReference>
<evidence type="ECO:0000256" key="7">
    <source>
        <dbReference type="ARBA" id="ARBA00048807"/>
    </source>
</evidence>
<keyword evidence="11" id="KW-1185">Reference proteome</keyword>
<keyword evidence="6 8" id="KW-0456">Lyase</keyword>
<dbReference type="PANTHER" id="PTHR12589">
    <property type="entry name" value="PYRUVOYL TETRAHYDROBIOPTERIN SYNTHASE"/>
    <property type="match status" value="1"/>
</dbReference>
<comment type="catalytic activity">
    <reaction evidence="7 8">
        <text>7,8-dihydroneopterin 3'-triphosphate + H2O = 6-carboxy-5,6,7,8-tetrahydropterin + triphosphate + acetaldehyde + 2 H(+)</text>
        <dbReference type="Rhea" id="RHEA:27966"/>
        <dbReference type="ChEBI" id="CHEBI:15343"/>
        <dbReference type="ChEBI" id="CHEBI:15377"/>
        <dbReference type="ChEBI" id="CHEBI:15378"/>
        <dbReference type="ChEBI" id="CHEBI:18036"/>
        <dbReference type="ChEBI" id="CHEBI:58462"/>
        <dbReference type="ChEBI" id="CHEBI:61032"/>
        <dbReference type="EC" id="4.1.2.50"/>
    </reaction>
</comment>
<evidence type="ECO:0000256" key="9">
    <source>
        <dbReference type="PIRSR" id="PIRSR006113-2"/>
    </source>
</evidence>
<evidence type="ECO:0000313" key="11">
    <source>
        <dbReference type="Proteomes" id="UP000261931"/>
    </source>
</evidence>
<comment type="pathway">
    <text evidence="1 8">Purine metabolism; 7-cyano-7-deazaguanine biosynthesis.</text>
</comment>
<comment type="cofactor">
    <cofactor evidence="8 9">
        <name>Zn(2+)</name>
        <dbReference type="ChEBI" id="CHEBI:29105"/>
    </cofactor>
    <text evidence="8 9">Binds 1 zinc ion per subunit.</text>
</comment>
<evidence type="ECO:0000256" key="6">
    <source>
        <dbReference type="ARBA" id="ARBA00023239"/>
    </source>
</evidence>
<comment type="similarity">
    <text evidence="2 8">Belongs to the PTPS family. QueD subfamily.</text>
</comment>
<keyword evidence="4 8" id="KW-0479">Metal-binding</keyword>
<comment type="caution">
    <text evidence="10">The sequence shown here is derived from an EMBL/GenBank/DDBJ whole genome shotgun (WGS) entry which is preliminary data.</text>
</comment>
<organism evidence="10 11">
    <name type="scientific">Hydrogenophaga borbori</name>
    <dbReference type="NCBI Taxonomy" id="2294117"/>
    <lineage>
        <taxon>Bacteria</taxon>
        <taxon>Pseudomonadati</taxon>
        <taxon>Pseudomonadota</taxon>
        <taxon>Betaproteobacteria</taxon>
        <taxon>Burkholderiales</taxon>
        <taxon>Comamonadaceae</taxon>
        <taxon>Hydrogenophaga</taxon>
    </lineage>
</organism>
<sequence length="120" mass="13271">MKLELTQRFFFDAAHTLERAHDSAPSRRVHGHTYHAAVTVSAPAATDSGMVVDLALLRQGIAAVRERLDHHLLDEVPGLGRPTLENLCRFIFEGMASGLWVVERVDVERPASGDACRLSR</sequence>
<evidence type="ECO:0000256" key="4">
    <source>
        <dbReference type="ARBA" id="ARBA00022723"/>
    </source>
</evidence>
<dbReference type="GO" id="GO:0070497">
    <property type="term" value="F:6-carboxytetrahydropterin synthase activity"/>
    <property type="evidence" value="ECO:0007669"/>
    <property type="project" value="UniProtKB-EC"/>
</dbReference>
<dbReference type="EMBL" id="QVLS01000005">
    <property type="protein sequence ID" value="RFP79355.1"/>
    <property type="molecule type" value="Genomic_DNA"/>
</dbReference>
<proteinExistence type="inferred from homology"/>
<dbReference type="GO" id="GO:0008616">
    <property type="term" value="P:tRNA queuosine(34) biosynthetic process"/>
    <property type="evidence" value="ECO:0007669"/>
    <property type="project" value="UniProtKB-KW"/>
</dbReference>
<reference evidence="10 11" key="1">
    <citation type="submission" date="2018-08" db="EMBL/GenBank/DDBJ databases">
        <title>Hydrogenophaga sp. LA-38 isolated from sludge.</title>
        <authorList>
            <person name="Im W.-T."/>
        </authorList>
    </citation>
    <scope>NUCLEOTIDE SEQUENCE [LARGE SCALE GENOMIC DNA]</scope>
    <source>
        <strain evidence="10 11">LA-38</strain>
    </source>
</reference>
<feature type="binding site" evidence="9">
    <location>
        <position position="32"/>
    </location>
    <ligand>
        <name>Zn(2+)</name>
        <dbReference type="ChEBI" id="CHEBI:29105"/>
    </ligand>
</feature>
<evidence type="ECO:0000256" key="8">
    <source>
        <dbReference type="PIRNR" id="PIRNR006113"/>
    </source>
</evidence>
<dbReference type="Proteomes" id="UP000261931">
    <property type="component" value="Unassembled WGS sequence"/>
</dbReference>
<dbReference type="GO" id="GO:0046872">
    <property type="term" value="F:metal ion binding"/>
    <property type="evidence" value="ECO:0007669"/>
    <property type="project" value="UniProtKB-KW"/>
</dbReference>
<keyword evidence="8" id="KW-0671">Queuosine biosynthesis</keyword>
<dbReference type="AlphaFoldDB" id="A0A372EKD8"/>
<evidence type="ECO:0000256" key="5">
    <source>
        <dbReference type="ARBA" id="ARBA00022833"/>
    </source>
</evidence>
<feature type="binding site" evidence="9">
    <location>
        <position position="30"/>
    </location>
    <ligand>
        <name>Zn(2+)</name>
        <dbReference type="ChEBI" id="CHEBI:29105"/>
    </ligand>
</feature>
<dbReference type="InterPro" id="IPR038418">
    <property type="entry name" value="6-PTP_synth/QueD_sf"/>
</dbReference>
<evidence type="ECO:0000256" key="1">
    <source>
        <dbReference type="ARBA" id="ARBA00005061"/>
    </source>
</evidence>
<keyword evidence="5 8" id="KW-0862">Zinc</keyword>
<accession>A0A372EKD8</accession>
<evidence type="ECO:0000313" key="10">
    <source>
        <dbReference type="EMBL" id="RFP79355.1"/>
    </source>
</evidence>
<feature type="binding site" evidence="9">
    <location>
        <position position="15"/>
    </location>
    <ligand>
        <name>Zn(2+)</name>
        <dbReference type="ChEBI" id="CHEBI:29105"/>
    </ligand>
</feature>
<evidence type="ECO:0000256" key="3">
    <source>
        <dbReference type="ARBA" id="ARBA00018141"/>
    </source>
</evidence>
<dbReference type="UniPathway" id="UPA00391"/>
<dbReference type="SUPFAM" id="SSF55620">
    <property type="entry name" value="Tetrahydrobiopterin biosynthesis enzymes-like"/>
    <property type="match status" value="1"/>
</dbReference>
<dbReference type="Pfam" id="PF01242">
    <property type="entry name" value="PTPS"/>
    <property type="match status" value="1"/>
</dbReference>
<dbReference type="InterPro" id="IPR007115">
    <property type="entry name" value="6-PTP_synth/QueD"/>
</dbReference>
<dbReference type="EC" id="4.-.-.-" evidence="8"/>
<protein>
    <recommendedName>
        <fullName evidence="3 8">6-carboxy-5,6,7,8-tetrahydropterin synthase</fullName>
        <ecNumber evidence="8">4.-.-.-</ecNumber>
    </recommendedName>
</protein>